<gene>
    <name evidence="1" type="ORF">RO1_02000</name>
</gene>
<dbReference type="PANTHER" id="PTHR40658:SF4">
    <property type="entry name" value="HYPOTHETICAL CYTOSOLIC PROTEIN"/>
    <property type="match status" value="1"/>
</dbReference>
<dbReference type="HOGENOM" id="CLU_133748_0_0_9"/>
<organism evidence="1 2">
    <name type="scientific">Roseburia intestinalis XB6B4</name>
    <dbReference type="NCBI Taxonomy" id="718255"/>
    <lineage>
        <taxon>Bacteria</taxon>
        <taxon>Bacillati</taxon>
        <taxon>Bacillota</taxon>
        <taxon>Clostridia</taxon>
        <taxon>Lachnospirales</taxon>
        <taxon>Lachnospiraceae</taxon>
        <taxon>Roseburia</taxon>
    </lineage>
</organism>
<reference evidence="1 2" key="1">
    <citation type="submission" date="2010-03" db="EMBL/GenBank/DDBJ databases">
        <title>The genome sequence of Roseburia intestinalis XB6B4.</title>
        <authorList>
            <consortium name="metaHIT consortium -- http://www.metahit.eu/"/>
            <person name="Pajon A."/>
            <person name="Turner K."/>
            <person name="Parkhill J."/>
            <person name="Bernalier A."/>
        </authorList>
    </citation>
    <scope>NUCLEOTIDE SEQUENCE [LARGE SCALE GENOMIC DNA]</scope>
    <source>
        <strain evidence="1 2">XB6B4</strain>
    </source>
</reference>
<dbReference type="InterPro" id="IPR034660">
    <property type="entry name" value="DinB/YfiT-like"/>
</dbReference>
<dbReference type="Proteomes" id="UP000008953">
    <property type="component" value="Chromosome"/>
</dbReference>
<proteinExistence type="predicted"/>
<dbReference type="PANTHER" id="PTHR40658">
    <property type="match status" value="1"/>
</dbReference>
<dbReference type="Pfam" id="PF08020">
    <property type="entry name" value="DUF1706"/>
    <property type="match status" value="1"/>
</dbReference>
<dbReference type="PATRIC" id="fig|718255.3.peg.3928"/>
<dbReference type="KEGG" id="rix:RO1_02000"/>
<evidence type="ECO:0000313" key="2">
    <source>
        <dbReference type="Proteomes" id="UP000008953"/>
    </source>
</evidence>
<dbReference type="SUPFAM" id="SSF109854">
    <property type="entry name" value="DinB/YfiT-like putative metalloenzymes"/>
    <property type="match status" value="1"/>
</dbReference>
<name>D4KUH3_9FIRM</name>
<dbReference type="EMBL" id="FP929050">
    <property type="protein sequence ID" value="CBL11013.1"/>
    <property type="molecule type" value="Genomic_DNA"/>
</dbReference>
<dbReference type="Gene3D" id="1.20.120.450">
    <property type="entry name" value="dinb family like domain"/>
    <property type="match status" value="1"/>
</dbReference>
<accession>D4KUH3</accession>
<dbReference type="InterPro" id="IPR012550">
    <property type="entry name" value="DUF1706"/>
</dbReference>
<sequence length="183" mass="22008">MEGLKMARPKNKQELIEAANTNYEKLLSMIERRTEAEKSAPYDFLDDEKKKEAHWRRDRNLRDVLIHLNEWHLLLLEWVKNRENGSNKPFLLEGYNWKTYGDMNMVFFRRCQNISEEEALERFKDSHKRVMEALDTFSQEELFTRTYYPWVGGSCIGNYFISNTSSHYDWAMKKMKAHKKRVG</sequence>
<dbReference type="PIRSF" id="PIRSF031551">
    <property type="entry name" value="DUF1706"/>
    <property type="match status" value="1"/>
</dbReference>
<evidence type="ECO:0000313" key="1">
    <source>
        <dbReference type="EMBL" id="CBL11013.1"/>
    </source>
</evidence>
<protein>
    <submittedName>
        <fullName evidence="1">Uncharacterized conserved protein</fullName>
    </submittedName>
</protein>
<reference evidence="1 2" key="2">
    <citation type="submission" date="2010-03" db="EMBL/GenBank/DDBJ databases">
        <authorList>
            <person name="Pajon A."/>
        </authorList>
    </citation>
    <scope>NUCLEOTIDE SEQUENCE [LARGE SCALE GENOMIC DNA]</scope>
    <source>
        <strain evidence="1 2">XB6B4</strain>
    </source>
</reference>
<dbReference type="AlphaFoldDB" id="D4KUH3"/>